<keyword evidence="5 6" id="KW-0449">Lipoprotein</keyword>
<protein>
    <submittedName>
        <fullName evidence="6">Uncharacterized UPF0257 family lipoprotein</fullName>
    </submittedName>
</protein>
<evidence type="ECO:0000256" key="2">
    <source>
        <dbReference type="ARBA" id="ARBA00022729"/>
    </source>
</evidence>
<evidence type="ECO:0000256" key="1">
    <source>
        <dbReference type="ARBA" id="ARBA00022475"/>
    </source>
</evidence>
<dbReference type="Pfam" id="PF06788">
    <property type="entry name" value="UPF0257"/>
    <property type="match status" value="1"/>
</dbReference>
<dbReference type="PROSITE" id="PS51257">
    <property type="entry name" value="PROKAR_LIPOPROTEIN"/>
    <property type="match status" value="1"/>
</dbReference>
<keyword evidence="1" id="KW-1003">Cell membrane</keyword>
<name>A0A085AKV9_9ENTR</name>
<dbReference type="GO" id="GO:0005886">
    <property type="term" value="C:plasma membrane"/>
    <property type="evidence" value="ECO:0007669"/>
    <property type="project" value="InterPro"/>
</dbReference>
<gene>
    <name evidence="6" type="ORF">GTGU_00551</name>
</gene>
<comment type="caution">
    <text evidence="6">The sequence shown here is derived from an EMBL/GenBank/DDBJ whole genome shotgun (WGS) entry which is preliminary data.</text>
</comment>
<evidence type="ECO:0000313" key="7">
    <source>
        <dbReference type="Proteomes" id="UP000028630"/>
    </source>
</evidence>
<evidence type="ECO:0000256" key="4">
    <source>
        <dbReference type="ARBA" id="ARBA00023139"/>
    </source>
</evidence>
<keyword evidence="2" id="KW-0732">Signal</keyword>
<reference evidence="7" key="1">
    <citation type="submission" date="2014-05" db="EMBL/GenBank/DDBJ databases">
        <title>ATOL: Assembling a taxonomically balanced genome-scale reconstruction of the evolutionary history of the Enterobacteriaceae.</title>
        <authorList>
            <person name="Plunkett G. III"/>
            <person name="Neeno-Eckwall E.C."/>
            <person name="Glasner J.D."/>
            <person name="Perna N.T."/>
        </authorList>
    </citation>
    <scope>NUCLEOTIDE SEQUENCE [LARGE SCALE GENOMIC DNA]</scope>
    <source>
        <strain evidence="7">ATCC 49490</strain>
    </source>
</reference>
<keyword evidence="3" id="KW-0472">Membrane</keyword>
<dbReference type="InterPro" id="IPR010646">
    <property type="entry name" value="UPF0257"/>
</dbReference>
<evidence type="ECO:0000256" key="3">
    <source>
        <dbReference type="ARBA" id="ARBA00023136"/>
    </source>
</evidence>
<accession>A0A085AKV9</accession>
<organism evidence="6 7">
    <name type="scientific">Trabulsiella guamensis ATCC 49490</name>
    <dbReference type="NCBI Taxonomy" id="1005994"/>
    <lineage>
        <taxon>Bacteria</taxon>
        <taxon>Pseudomonadati</taxon>
        <taxon>Pseudomonadota</taxon>
        <taxon>Gammaproteobacteria</taxon>
        <taxon>Enterobacterales</taxon>
        <taxon>Enterobacteriaceae</taxon>
        <taxon>Trabulsiella</taxon>
    </lineage>
</organism>
<evidence type="ECO:0000256" key="5">
    <source>
        <dbReference type="ARBA" id="ARBA00023288"/>
    </source>
</evidence>
<proteinExistence type="predicted"/>
<evidence type="ECO:0000313" key="6">
    <source>
        <dbReference type="EMBL" id="KFC10854.1"/>
    </source>
</evidence>
<dbReference type="Proteomes" id="UP000028630">
    <property type="component" value="Unassembled WGS sequence"/>
</dbReference>
<keyword evidence="7" id="KW-1185">Reference proteome</keyword>
<dbReference type="eggNOG" id="ENOG502Z8TA">
    <property type="taxonomic scope" value="Bacteria"/>
</dbReference>
<keyword evidence="4" id="KW-0564">Palmitate</keyword>
<dbReference type="AlphaFoldDB" id="A0A085AKV9"/>
<sequence>MKKLLMMAPVTLILAGCDNTSTPAAFTPEMASFSSEFDFDPLRGPVKDFSQTLMDAQGKVAKYVTGKMSEEGCFDLLEFHDLENNTGASLVLDANYYLDAISQKKLLRLQGKCQLAALPASGVTWDTDDNGFVISARRQRYAHHLSLRQRWLSVGQNHRSEGRAIVGHRHAVKRQA</sequence>
<dbReference type="EMBL" id="JMTB01000028">
    <property type="protein sequence ID" value="KFC10854.1"/>
    <property type="molecule type" value="Genomic_DNA"/>
</dbReference>